<evidence type="ECO:0000313" key="1">
    <source>
        <dbReference type="EMBL" id="KAK4874766.1"/>
    </source>
</evidence>
<protein>
    <submittedName>
        <fullName evidence="1">Uncharacterized protein</fullName>
    </submittedName>
</protein>
<name>A0AAN7P3S9_9COLE</name>
<organism evidence="1 2">
    <name type="scientific">Aquatica leii</name>
    <dbReference type="NCBI Taxonomy" id="1421715"/>
    <lineage>
        <taxon>Eukaryota</taxon>
        <taxon>Metazoa</taxon>
        <taxon>Ecdysozoa</taxon>
        <taxon>Arthropoda</taxon>
        <taxon>Hexapoda</taxon>
        <taxon>Insecta</taxon>
        <taxon>Pterygota</taxon>
        <taxon>Neoptera</taxon>
        <taxon>Endopterygota</taxon>
        <taxon>Coleoptera</taxon>
        <taxon>Polyphaga</taxon>
        <taxon>Elateriformia</taxon>
        <taxon>Elateroidea</taxon>
        <taxon>Lampyridae</taxon>
        <taxon>Luciolinae</taxon>
        <taxon>Aquatica</taxon>
    </lineage>
</organism>
<reference evidence="2" key="1">
    <citation type="submission" date="2023-01" db="EMBL/GenBank/DDBJ databases">
        <title>Key to firefly adult light organ development and bioluminescence: homeobox transcription factors regulate luciferase expression and transportation to peroxisome.</title>
        <authorList>
            <person name="Fu X."/>
        </authorList>
    </citation>
    <scope>NUCLEOTIDE SEQUENCE [LARGE SCALE GENOMIC DNA]</scope>
</reference>
<proteinExistence type="predicted"/>
<sequence>MVENSNKSDFAINIIGVKSATQRGVTEHDIETSVTTSEKCAPSTSGCIVNHEALPNETAAISAQSESWEIEMENSEEIDSLQGEDTGDSTATQAKDEYADKSISDIGAWPILIPDNLRTLLVARGYKTVQHLDSPRRIRKTKKMTGEEAADAGFSYDIKLRQEMYESVDRITQEIKTRFHQLHELDVKYSFLTPTNLLNLEYKCEFNEEPSDVDMKEFEIERER</sequence>
<comment type="caution">
    <text evidence="1">The sequence shown here is derived from an EMBL/GenBank/DDBJ whole genome shotgun (WGS) entry which is preliminary data.</text>
</comment>
<keyword evidence="2" id="KW-1185">Reference proteome</keyword>
<accession>A0AAN7P3S9</accession>
<evidence type="ECO:0000313" key="2">
    <source>
        <dbReference type="Proteomes" id="UP001353858"/>
    </source>
</evidence>
<dbReference type="EMBL" id="JARPUR010000006">
    <property type="protein sequence ID" value="KAK4874766.1"/>
    <property type="molecule type" value="Genomic_DNA"/>
</dbReference>
<dbReference type="Proteomes" id="UP001353858">
    <property type="component" value="Unassembled WGS sequence"/>
</dbReference>
<dbReference type="AlphaFoldDB" id="A0AAN7P3S9"/>
<gene>
    <name evidence="1" type="ORF">RN001_014126</name>
</gene>